<dbReference type="AlphaFoldDB" id="A0A1F8DT51"/>
<dbReference type="Proteomes" id="UP000178946">
    <property type="component" value="Unassembled WGS sequence"/>
</dbReference>
<protein>
    <submittedName>
        <fullName evidence="2">Uncharacterized protein</fullName>
    </submittedName>
</protein>
<name>A0A1F8DT51_9BACT</name>
<evidence type="ECO:0000256" key="1">
    <source>
        <dbReference type="SAM" id="Phobius"/>
    </source>
</evidence>
<evidence type="ECO:0000313" key="3">
    <source>
        <dbReference type="Proteomes" id="UP000178946"/>
    </source>
</evidence>
<accession>A0A1F8DT51</accession>
<keyword evidence="1" id="KW-1133">Transmembrane helix</keyword>
<dbReference type="EMBL" id="MGIR01000005">
    <property type="protein sequence ID" value="OGM90988.1"/>
    <property type="molecule type" value="Genomic_DNA"/>
</dbReference>
<gene>
    <name evidence="2" type="ORF">A3A20_00190</name>
</gene>
<sequence length="68" mass="7696">MPKFPFIKNKNQLTILIINVSMLLAVVLIVIFTFTFLFRSLSGAINVSTPEDESPVRFNLEKARELGL</sequence>
<dbReference type="STRING" id="1802557.A3A20_00190"/>
<reference evidence="2 3" key="1">
    <citation type="journal article" date="2016" name="Nat. Commun.">
        <title>Thousands of microbial genomes shed light on interconnected biogeochemical processes in an aquifer system.</title>
        <authorList>
            <person name="Anantharaman K."/>
            <person name="Brown C.T."/>
            <person name="Hug L.A."/>
            <person name="Sharon I."/>
            <person name="Castelle C.J."/>
            <person name="Probst A.J."/>
            <person name="Thomas B.C."/>
            <person name="Singh A."/>
            <person name="Wilkins M.J."/>
            <person name="Karaoz U."/>
            <person name="Brodie E.L."/>
            <person name="Williams K.H."/>
            <person name="Hubbard S.S."/>
            <person name="Banfield J.F."/>
        </authorList>
    </citation>
    <scope>NUCLEOTIDE SEQUENCE [LARGE SCALE GENOMIC DNA]</scope>
</reference>
<organism evidence="2 3">
    <name type="scientific">Candidatus Wolfebacteria bacterium RIFCSPLOWO2_01_FULL_45_19</name>
    <dbReference type="NCBI Taxonomy" id="1802557"/>
    <lineage>
        <taxon>Bacteria</taxon>
        <taxon>Candidatus Wolfeibacteriota</taxon>
    </lineage>
</organism>
<keyword evidence="1" id="KW-0472">Membrane</keyword>
<keyword evidence="1" id="KW-0812">Transmembrane</keyword>
<comment type="caution">
    <text evidence="2">The sequence shown here is derived from an EMBL/GenBank/DDBJ whole genome shotgun (WGS) entry which is preliminary data.</text>
</comment>
<proteinExistence type="predicted"/>
<feature type="transmembrane region" description="Helical" evidence="1">
    <location>
        <begin position="12"/>
        <end position="38"/>
    </location>
</feature>
<evidence type="ECO:0000313" key="2">
    <source>
        <dbReference type="EMBL" id="OGM90988.1"/>
    </source>
</evidence>